<dbReference type="InterPro" id="IPR050740">
    <property type="entry name" value="Aldehyde_DH_Superfamily"/>
</dbReference>
<dbReference type="InterPro" id="IPR016162">
    <property type="entry name" value="Ald_DH_N"/>
</dbReference>
<evidence type="ECO:0000256" key="5">
    <source>
        <dbReference type="SAM" id="MobiDB-lite"/>
    </source>
</evidence>
<comment type="caution">
    <text evidence="7">The sequence shown here is derived from an EMBL/GenBank/DDBJ whole genome shotgun (WGS) entry which is preliminary data.</text>
</comment>
<dbReference type="FunFam" id="3.40.309.10:FF:000009">
    <property type="entry name" value="Aldehyde dehydrogenase A"/>
    <property type="match status" value="1"/>
</dbReference>
<evidence type="ECO:0000256" key="4">
    <source>
        <dbReference type="RuleBase" id="RU003345"/>
    </source>
</evidence>
<reference evidence="7" key="2">
    <citation type="submission" date="2020-09" db="EMBL/GenBank/DDBJ databases">
        <authorList>
            <person name="Sun Q."/>
            <person name="Zhou Y."/>
        </authorList>
    </citation>
    <scope>NUCLEOTIDE SEQUENCE</scope>
    <source>
        <strain evidence="7">CGMCC 1.12827</strain>
    </source>
</reference>
<dbReference type="InterPro" id="IPR016160">
    <property type="entry name" value="Ald_DH_CS_CYS"/>
</dbReference>
<evidence type="ECO:0000256" key="2">
    <source>
        <dbReference type="ARBA" id="ARBA00023002"/>
    </source>
</evidence>
<dbReference type="GO" id="GO:0009450">
    <property type="term" value="P:gamma-aminobutyric acid catabolic process"/>
    <property type="evidence" value="ECO:0007669"/>
    <property type="project" value="TreeGrafter"/>
</dbReference>
<comment type="similarity">
    <text evidence="1 4">Belongs to the aldehyde dehydrogenase family.</text>
</comment>
<protein>
    <submittedName>
        <fullName evidence="7">Aldehyde dehydrogenase</fullName>
    </submittedName>
</protein>
<keyword evidence="8" id="KW-1185">Reference proteome</keyword>
<dbReference type="PANTHER" id="PTHR43353:SF5">
    <property type="entry name" value="SUCCINATE-SEMIALDEHYDE DEHYDROGENASE, MITOCHONDRIAL"/>
    <property type="match status" value="1"/>
</dbReference>
<evidence type="ECO:0000256" key="3">
    <source>
        <dbReference type="PROSITE-ProRule" id="PRU10007"/>
    </source>
</evidence>
<feature type="compositionally biased region" description="Low complexity" evidence="5">
    <location>
        <begin position="1"/>
        <end position="14"/>
    </location>
</feature>
<gene>
    <name evidence="7" type="ORF">GCM10011489_31930</name>
</gene>
<dbReference type="Gene3D" id="3.40.309.10">
    <property type="entry name" value="Aldehyde Dehydrogenase, Chain A, domain 2"/>
    <property type="match status" value="1"/>
</dbReference>
<dbReference type="PANTHER" id="PTHR43353">
    <property type="entry name" value="SUCCINATE-SEMIALDEHYDE DEHYDROGENASE, MITOCHONDRIAL"/>
    <property type="match status" value="1"/>
</dbReference>
<accession>A0A916TGA0</accession>
<dbReference type="FunFam" id="3.40.605.10:FF:000007">
    <property type="entry name" value="NAD/NADP-dependent betaine aldehyde dehydrogenase"/>
    <property type="match status" value="1"/>
</dbReference>
<dbReference type="InterPro" id="IPR029510">
    <property type="entry name" value="Ald_DH_CS_GLU"/>
</dbReference>
<dbReference type="InterPro" id="IPR015590">
    <property type="entry name" value="Aldehyde_DH_dom"/>
</dbReference>
<dbReference type="PROSITE" id="PS00687">
    <property type="entry name" value="ALDEHYDE_DEHYDR_GLU"/>
    <property type="match status" value="1"/>
</dbReference>
<dbReference type="Pfam" id="PF00171">
    <property type="entry name" value="Aldedh"/>
    <property type="match status" value="1"/>
</dbReference>
<dbReference type="PROSITE" id="PS00070">
    <property type="entry name" value="ALDEHYDE_DEHYDR_CYS"/>
    <property type="match status" value="1"/>
</dbReference>
<evidence type="ECO:0000313" key="8">
    <source>
        <dbReference type="Proteomes" id="UP000621454"/>
    </source>
</evidence>
<feature type="region of interest" description="Disordered" evidence="5">
    <location>
        <begin position="1"/>
        <end position="21"/>
    </location>
</feature>
<reference evidence="7" key="1">
    <citation type="journal article" date="2014" name="Int. J. Syst. Evol. Microbiol.">
        <title>Complete genome sequence of Corynebacterium casei LMG S-19264T (=DSM 44701T), isolated from a smear-ripened cheese.</title>
        <authorList>
            <consortium name="US DOE Joint Genome Institute (JGI-PGF)"/>
            <person name="Walter F."/>
            <person name="Albersmeier A."/>
            <person name="Kalinowski J."/>
            <person name="Ruckert C."/>
        </authorList>
    </citation>
    <scope>NUCLEOTIDE SEQUENCE</scope>
    <source>
        <strain evidence="7">CGMCC 1.12827</strain>
    </source>
</reference>
<feature type="active site" evidence="3">
    <location>
        <position position="257"/>
    </location>
</feature>
<dbReference type="AlphaFoldDB" id="A0A916TGA0"/>
<keyword evidence="2 4" id="KW-0560">Oxidoreductase</keyword>
<dbReference type="RefSeq" id="WP_188587619.1">
    <property type="nucleotide sequence ID" value="NZ_BMGC01000030.1"/>
</dbReference>
<dbReference type="NCBIfam" id="NF007497">
    <property type="entry name" value="PRK10090.1"/>
    <property type="match status" value="1"/>
</dbReference>
<dbReference type="InterPro" id="IPR016161">
    <property type="entry name" value="Ald_DH/histidinol_DH"/>
</dbReference>
<dbReference type="InterPro" id="IPR016163">
    <property type="entry name" value="Ald_DH_C"/>
</dbReference>
<feature type="domain" description="Aldehyde dehydrogenase" evidence="6">
    <location>
        <begin position="27"/>
        <end position="478"/>
    </location>
</feature>
<dbReference type="GO" id="GO:0004777">
    <property type="term" value="F:succinate-semialdehyde dehydrogenase (NAD+) activity"/>
    <property type="evidence" value="ECO:0007669"/>
    <property type="project" value="TreeGrafter"/>
</dbReference>
<dbReference type="EMBL" id="BMGC01000030">
    <property type="protein sequence ID" value="GGB41980.1"/>
    <property type="molecule type" value="Genomic_DNA"/>
</dbReference>
<organism evidence="7 8">
    <name type="scientific">Gordonia jinhuaensis</name>
    <dbReference type="NCBI Taxonomy" id="1517702"/>
    <lineage>
        <taxon>Bacteria</taxon>
        <taxon>Bacillati</taxon>
        <taxon>Actinomycetota</taxon>
        <taxon>Actinomycetes</taxon>
        <taxon>Mycobacteriales</taxon>
        <taxon>Gordoniaceae</taxon>
        <taxon>Gordonia</taxon>
    </lineage>
</organism>
<evidence type="ECO:0000256" key="1">
    <source>
        <dbReference type="ARBA" id="ARBA00009986"/>
    </source>
</evidence>
<proteinExistence type="inferred from homology"/>
<dbReference type="Proteomes" id="UP000621454">
    <property type="component" value="Unassembled WGS sequence"/>
</dbReference>
<sequence length="485" mass="51828">MTATTAAPATTHTTSFVDGSFLDPSDTADTLDVLNPSTGQTLTTLNISSAQVVDDAVAAATRAQPAWSALTEVQRAQYMHRIADVMAGRREEFVTDLMTEQGKTRADAEGEVDKAISYFHYMAEWARRIEGEMIPSDRTDELILLRRRPIGVVAGICPWNFPLFLIARKAAPAFITGSTVVIKPAEDTPLNAIMFAEVCAEAGLPDGVFNLVIGRGDVGEALSGHPDVDFVTFTGSTATGSKIMESASRNVTKVTLELGGKAPAIVAADADLDLAVEMIAMSRLMNNGQVCTCAERVYVDASVAPVFLAKMTDYFSSLKVGDPADESVEVGPLINADAKSNTLAFLERAREQGATVLTGGEDVEGPGYFFTPAVIEVTDVDAEILHAEVFGPILPVHVVSGIDEAIAEANDCNYGLSSSLYTNDLNLAMRVIDELEFGEVYVNRENEEAIQGFHAGIKASGIGGADGKHAIEDYTTTQVSYIQRR</sequence>
<dbReference type="Gene3D" id="3.40.605.10">
    <property type="entry name" value="Aldehyde Dehydrogenase, Chain A, domain 1"/>
    <property type="match status" value="1"/>
</dbReference>
<evidence type="ECO:0000259" key="6">
    <source>
        <dbReference type="Pfam" id="PF00171"/>
    </source>
</evidence>
<evidence type="ECO:0000313" key="7">
    <source>
        <dbReference type="EMBL" id="GGB41980.1"/>
    </source>
</evidence>
<dbReference type="SUPFAM" id="SSF53720">
    <property type="entry name" value="ALDH-like"/>
    <property type="match status" value="1"/>
</dbReference>
<name>A0A916TGA0_9ACTN</name>
<dbReference type="GO" id="GO:0005829">
    <property type="term" value="C:cytosol"/>
    <property type="evidence" value="ECO:0007669"/>
    <property type="project" value="TreeGrafter"/>
</dbReference>